<dbReference type="PANTHER" id="PTHR39210">
    <property type="entry name" value="HEPARIN-SULFATE LYASE"/>
    <property type="match status" value="1"/>
</dbReference>
<keyword evidence="4" id="KW-0456">Lyase</keyword>
<feature type="domain" description="Heparin-sulfate lyase N-terminal" evidence="6">
    <location>
        <begin position="27"/>
        <end position="245"/>
    </location>
</feature>
<keyword evidence="3" id="KW-0574">Periplasm</keyword>
<dbReference type="GO" id="GO:0042597">
    <property type="term" value="C:periplasmic space"/>
    <property type="evidence" value="ECO:0007669"/>
    <property type="project" value="UniProtKB-SubCell"/>
</dbReference>
<evidence type="ECO:0000256" key="3">
    <source>
        <dbReference type="ARBA" id="ARBA00022764"/>
    </source>
</evidence>
<reference evidence="7" key="1">
    <citation type="journal article" date="2012" name="J. Clin. Microbiol.">
        <title>Development of a Multiplex PCR Assay for Detection and Genogrouping of Neisseria meningitidis.</title>
        <authorList>
            <person name="Zhu H."/>
            <person name="Wang Q."/>
            <person name="Wen L."/>
            <person name="Xu J."/>
            <person name="Shao Z."/>
            <person name="Chen M."/>
            <person name="Chen M."/>
            <person name="Reeves P.R."/>
            <person name="Cao B."/>
            <person name="Wang L."/>
        </authorList>
    </citation>
    <scope>NUCLEOTIDE SEQUENCE</scope>
    <source>
        <strain evidence="7">CMCC29047</strain>
    </source>
</reference>
<dbReference type="SUPFAM" id="SSF53474">
    <property type="entry name" value="alpha/beta-Hydrolases"/>
    <property type="match status" value="1"/>
</dbReference>
<gene>
    <name evidence="7" type="primary">wnmC</name>
</gene>
<dbReference type="SUPFAM" id="SSF48230">
    <property type="entry name" value="Chondroitin AC/alginate lyase"/>
    <property type="match status" value="1"/>
</dbReference>
<evidence type="ECO:0000313" key="7">
    <source>
        <dbReference type="EMBL" id="AEQ62046.1"/>
    </source>
</evidence>
<keyword evidence="2" id="KW-0732">Signal</keyword>
<sequence>MDLTQSWDLIPLNGFLYRIFLVDSQTIDEIIEKRSFKPRKDCDNFFLVEPIDWEATHKPSDRNWRMQLQGWFFLNPIMNGFDSYPDKDRLVQFFLDLALSWWDKYKNDADDIVTSRMPSSYAWYDMSVGSRALCLAFFQNRIKVYGLDISEQNKKVIHEMAQKHIRHLSNKAVFSLNNHGIFQAHGLMALAHVFESKASIKEYATELVKRLLDNQFDENGIHLEHSPHYHFYALSAFRALLRSELYKESQDFNQKIQKAEDKCKWLIDPLKRPICVGDSILTTQNRVMFPTSDSQDFLISDFCESGYSVVRSPWSTSPELASMIFFAGAYHSKSHKHRDCLTFDWFEQGRRIIADSGKYGYKSDKYRNYFLSNKAHNSVEIEGFDILKIKPYGSAVSNPKKIADDIYQLNGTLDYPAIKHNRTLTYRPLSWVIVEDILDFARERHATQWFHLENDFNLVSSAENQLCFQRANEELHIHCLDEDLNLLLHYGDEVSMQGFLSQKDFMFDSAYAIGFKGKFKQKRILTILARSMADLDNAKEFLGVKQPDVSLPNSPLTPQIIKGERHLALSEMNELKRNHLDNKGTFQVVSDNVTFTFFGNFFQDKKKKIVFFFPGATNRSKSKFDMQRFSWSSELNDVETVFFADPTYKPNNDLSIGWFQHTYKDFGIDALEKLIRHITALKGYAQDEMVFFGSSAGGFVSLKLAERFDKSDAICINPQIYLPKYSRDFYQHLLSVCYPGLSEQEVLERFGDRIAVTKDLSQNTGRIIIFQNQYDENHMKNHIGYYLKNHNLINCRLSFENYSPENVENGLSVVIYQDEKLGYSPPSKEITLQWIQDLL</sequence>
<dbReference type="InterPro" id="IPR029058">
    <property type="entry name" value="AB_hydrolase_fold"/>
</dbReference>
<dbReference type="InterPro" id="IPR008929">
    <property type="entry name" value="Chondroitin_lyas"/>
</dbReference>
<accession>H6T615</accession>
<evidence type="ECO:0000256" key="2">
    <source>
        <dbReference type="ARBA" id="ARBA00022729"/>
    </source>
</evidence>
<dbReference type="Pfam" id="PF07940">
    <property type="entry name" value="Hepar_II_III_C"/>
    <property type="match status" value="1"/>
</dbReference>
<dbReference type="Gene3D" id="3.40.50.1820">
    <property type="entry name" value="alpha/beta hydrolase"/>
    <property type="match status" value="1"/>
</dbReference>
<comment type="subcellular location">
    <subcellularLocation>
        <location evidence="1">Periplasm</location>
    </subcellularLocation>
</comment>
<name>H6T615_NEIME</name>
<dbReference type="GO" id="GO:0016829">
    <property type="term" value="F:lyase activity"/>
    <property type="evidence" value="ECO:0007669"/>
    <property type="project" value="UniProtKB-KW"/>
</dbReference>
<dbReference type="InterPro" id="IPR031680">
    <property type="entry name" value="Hepar_II_III_N"/>
</dbReference>
<feature type="domain" description="Heparinase II/III-like C-terminal" evidence="5">
    <location>
        <begin position="300"/>
        <end position="473"/>
    </location>
</feature>
<dbReference type="AlphaFoldDB" id="H6T615"/>
<evidence type="ECO:0000256" key="1">
    <source>
        <dbReference type="ARBA" id="ARBA00004418"/>
    </source>
</evidence>
<dbReference type="PANTHER" id="PTHR39210:SF1">
    <property type="entry name" value="HEPARIN-SULFATE LYASE"/>
    <property type="match status" value="1"/>
</dbReference>
<protein>
    <submittedName>
        <fullName evidence="7">WnmC</fullName>
    </submittedName>
</protein>
<organism evidence="7">
    <name type="scientific">Neisseria meningitidis</name>
    <dbReference type="NCBI Taxonomy" id="487"/>
    <lineage>
        <taxon>Bacteria</taxon>
        <taxon>Pseudomonadati</taxon>
        <taxon>Pseudomonadota</taxon>
        <taxon>Betaproteobacteria</taxon>
        <taxon>Neisseriales</taxon>
        <taxon>Neisseriaceae</taxon>
        <taxon>Neisseria</taxon>
    </lineage>
</organism>
<evidence type="ECO:0000259" key="6">
    <source>
        <dbReference type="Pfam" id="PF16889"/>
    </source>
</evidence>
<proteinExistence type="predicted"/>
<dbReference type="InterPro" id="IPR012480">
    <property type="entry name" value="Hepar_II_III_C"/>
</dbReference>
<dbReference type="EMBL" id="HQ437687">
    <property type="protein sequence ID" value="AEQ62046.1"/>
    <property type="molecule type" value="Genomic_DNA"/>
</dbReference>
<dbReference type="Gene3D" id="1.50.10.100">
    <property type="entry name" value="Chondroitin AC/alginate lyase"/>
    <property type="match status" value="1"/>
</dbReference>
<dbReference type="Gene3D" id="2.70.98.70">
    <property type="match status" value="1"/>
</dbReference>
<evidence type="ECO:0000259" key="5">
    <source>
        <dbReference type="Pfam" id="PF07940"/>
    </source>
</evidence>
<dbReference type="Pfam" id="PF16889">
    <property type="entry name" value="Hepar_II_III_N"/>
    <property type="match status" value="1"/>
</dbReference>
<evidence type="ECO:0000256" key="4">
    <source>
        <dbReference type="ARBA" id="ARBA00023239"/>
    </source>
</evidence>